<evidence type="ECO:0000256" key="14">
    <source>
        <dbReference type="PIRSR" id="PIRSR018425-2"/>
    </source>
</evidence>
<evidence type="ECO:0000313" key="21">
    <source>
        <dbReference type="RefSeq" id="XP_027199185.1"/>
    </source>
</evidence>
<evidence type="ECO:0000256" key="15">
    <source>
        <dbReference type="SAM" id="MobiDB-lite"/>
    </source>
</evidence>
<feature type="region of interest" description="Disordered" evidence="15">
    <location>
        <begin position="52"/>
        <end position="87"/>
    </location>
</feature>
<dbReference type="Pfam" id="PF04926">
    <property type="entry name" value="PAP_RNA-bind"/>
    <property type="match status" value="1"/>
</dbReference>
<evidence type="ECO:0000256" key="13">
    <source>
        <dbReference type="PIRSR" id="PIRSR018425-1"/>
    </source>
</evidence>
<name>A0A6P6Y1P8_DERPT</name>
<evidence type="ECO:0000256" key="7">
    <source>
        <dbReference type="ARBA" id="ARBA00022741"/>
    </source>
</evidence>
<dbReference type="OMA" id="IECASTS"/>
<feature type="binding site" evidence="14">
    <location>
        <position position="168"/>
    </location>
    <ligand>
        <name>Mg(2+)</name>
        <dbReference type="ChEBI" id="CHEBI:18420"/>
        <label>2</label>
        <note>catalytic</note>
    </ligand>
</feature>
<keyword evidence="16" id="KW-0472">Membrane</keyword>
<proteinExistence type="inferred from homology"/>
<dbReference type="AlphaFoldDB" id="A0A6P6Y1P8"/>
<dbReference type="Gene3D" id="3.30.70.590">
    <property type="entry name" value="Poly(A) polymerase predicted RNA binding domain"/>
    <property type="match status" value="1"/>
</dbReference>
<evidence type="ECO:0000313" key="20">
    <source>
        <dbReference type="Proteomes" id="UP000515146"/>
    </source>
</evidence>
<feature type="compositionally biased region" description="Basic residues" evidence="15">
    <location>
        <begin position="670"/>
        <end position="680"/>
    </location>
</feature>
<feature type="domain" description="Poly(A) polymerase central" evidence="18">
    <location>
        <begin position="272"/>
        <end position="418"/>
    </location>
</feature>
<dbReference type="CDD" id="cd05402">
    <property type="entry name" value="NT_PAP_TUTase"/>
    <property type="match status" value="1"/>
</dbReference>
<dbReference type="PANTHER" id="PTHR10682">
    <property type="entry name" value="POLY A POLYMERASE"/>
    <property type="match status" value="1"/>
</dbReference>
<feature type="region of interest" description="Disordered" evidence="15">
    <location>
        <begin position="475"/>
        <end position="515"/>
    </location>
</feature>
<protein>
    <recommendedName>
        <fullName evidence="12">Poly(A) polymerase</fullName>
        <ecNumber evidence="12">2.7.7.19</ecNumber>
    </recommendedName>
</protein>
<dbReference type="KEGG" id="dpte:113793365"/>
<dbReference type="Proteomes" id="UP000515146">
    <property type="component" value="Unplaced"/>
</dbReference>
<evidence type="ECO:0000256" key="9">
    <source>
        <dbReference type="ARBA" id="ARBA00022842"/>
    </source>
</evidence>
<dbReference type="InterPro" id="IPR048840">
    <property type="entry name" value="PolA_pol_NTPase"/>
</dbReference>
<evidence type="ECO:0000256" key="11">
    <source>
        <dbReference type="ARBA" id="ARBA00048830"/>
    </source>
</evidence>
<dbReference type="InterPro" id="IPR019379">
    <property type="entry name" value="Gamma_Secretase_Asp_P_PEN2"/>
</dbReference>
<feature type="binding site" evidence="14">
    <location>
        <position position="166"/>
    </location>
    <ligand>
        <name>Mg(2+)</name>
        <dbReference type="ChEBI" id="CHEBI:18420"/>
        <label>1</label>
        <note>catalytic</note>
    </ligand>
</feature>
<dbReference type="GO" id="GO:0031123">
    <property type="term" value="P:RNA 3'-end processing"/>
    <property type="evidence" value="ECO:0007669"/>
    <property type="project" value="InterPro"/>
</dbReference>
<dbReference type="SUPFAM" id="SSF81301">
    <property type="entry name" value="Nucleotidyltransferase"/>
    <property type="match status" value="1"/>
</dbReference>
<comment type="cofactor">
    <cofactor evidence="14">
        <name>Mg(2+)</name>
        <dbReference type="ChEBI" id="CHEBI:18420"/>
    </cofactor>
    <text evidence="14">Binds 2 magnesium ions. Also active with manganese.</text>
</comment>
<keyword evidence="16" id="KW-1133">Transmembrane helix</keyword>
<dbReference type="Gene3D" id="1.10.1410.10">
    <property type="match status" value="1"/>
</dbReference>
<feature type="binding site" evidence="14">
    <location>
        <position position="220"/>
    </location>
    <ligand>
        <name>Mg(2+)</name>
        <dbReference type="ChEBI" id="CHEBI:18420"/>
        <label>2</label>
        <note>catalytic</note>
    </ligand>
</feature>
<evidence type="ECO:0000259" key="17">
    <source>
        <dbReference type="Pfam" id="PF04926"/>
    </source>
</evidence>
<dbReference type="CTD" id="3273"/>
<keyword evidence="7 12" id="KW-0547">Nucleotide-binding</keyword>
<keyword evidence="5 12" id="KW-0808">Transferase</keyword>
<evidence type="ECO:0000256" key="12">
    <source>
        <dbReference type="PIRNR" id="PIRNR018425"/>
    </source>
</evidence>
<comment type="catalytic activity">
    <reaction evidence="11 12">
        <text>RNA(n) + ATP = RNA(n)-3'-adenine ribonucleotide + diphosphate</text>
        <dbReference type="Rhea" id="RHEA:11332"/>
        <dbReference type="Rhea" id="RHEA-COMP:14527"/>
        <dbReference type="Rhea" id="RHEA-COMP:17347"/>
        <dbReference type="ChEBI" id="CHEBI:30616"/>
        <dbReference type="ChEBI" id="CHEBI:33019"/>
        <dbReference type="ChEBI" id="CHEBI:140395"/>
        <dbReference type="ChEBI" id="CHEBI:173115"/>
        <dbReference type="EC" id="2.7.7.19"/>
    </reaction>
</comment>
<dbReference type="GO" id="GO:0005524">
    <property type="term" value="F:ATP binding"/>
    <property type="evidence" value="ECO:0007669"/>
    <property type="project" value="UniProtKB-UniRule"/>
</dbReference>
<dbReference type="PANTHER" id="PTHR10682:SF10">
    <property type="entry name" value="POLYNUCLEOTIDE ADENYLYLTRANSFERASE"/>
    <property type="match status" value="1"/>
</dbReference>
<evidence type="ECO:0000259" key="19">
    <source>
        <dbReference type="Pfam" id="PF20750"/>
    </source>
</evidence>
<evidence type="ECO:0000256" key="3">
    <source>
        <dbReference type="ARBA" id="ARBA00010912"/>
    </source>
</evidence>
<keyword evidence="6 14" id="KW-0479">Metal-binding</keyword>
<feature type="region of interest" description="Disordered" evidence="15">
    <location>
        <begin position="650"/>
        <end position="680"/>
    </location>
</feature>
<dbReference type="SUPFAM" id="SSF81631">
    <property type="entry name" value="PAP/OAS1 substrate-binding domain"/>
    <property type="match status" value="1"/>
</dbReference>
<keyword evidence="10 12" id="KW-0539">Nucleus</keyword>
<feature type="domain" description="Poly(A) polymerase nucleotidyltransferase" evidence="19">
    <location>
        <begin position="75"/>
        <end position="267"/>
    </location>
</feature>
<dbReference type="GO" id="GO:0006397">
    <property type="term" value="P:mRNA processing"/>
    <property type="evidence" value="ECO:0007669"/>
    <property type="project" value="UniProtKB-KW"/>
</dbReference>
<dbReference type="Pfam" id="PF20750">
    <property type="entry name" value="PAP_NTPase"/>
    <property type="match status" value="1"/>
</dbReference>
<feature type="domain" description="Poly(A) polymerase RNA-binding" evidence="17">
    <location>
        <begin position="422"/>
        <end position="641"/>
    </location>
</feature>
<dbReference type="FunCoup" id="A0A6P6Y1P8">
    <property type="interactions" value="1793"/>
</dbReference>
<feature type="binding site" evidence="14">
    <location>
        <position position="168"/>
    </location>
    <ligand>
        <name>Mg(2+)</name>
        <dbReference type="ChEBI" id="CHEBI:18420"/>
        <label>1</label>
        <note>catalytic</note>
    </ligand>
</feature>
<evidence type="ECO:0000256" key="5">
    <source>
        <dbReference type="ARBA" id="ARBA00022679"/>
    </source>
</evidence>
<dbReference type="SUPFAM" id="SSF55003">
    <property type="entry name" value="PAP/Archaeal CCA-adding enzyme, C-terminal domain"/>
    <property type="match status" value="1"/>
</dbReference>
<keyword evidence="9 14" id="KW-0460">Magnesium</keyword>
<dbReference type="InterPro" id="IPR043519">
    <property type="entry name" value="NT_sf"/>
</dbReference>
<dbReference type="FunFam" id="1.10.1410.10:FF:000001">
    <property type="entry name" value="Putative poly(A) polymerase gamma"/>
    <property type="match status" value="1"/>
</dbReference>
<dbReference type="GO" id="GO:0003723">
    <property type="term" value="F:RNA binding"/>
    <property type="evidence" value="ECO:0007669"/>
    <property type="project" value="UniProtKB-UniRule"/>
</dbReference>
<keyword evidence="16" id="KW-0812">Transmembrane</keyword>
<organism evidence="20 21">
    <name type="scientific">Dermatophagoides pteronyssinus</name>
    <name type="common">European house dust mite</name>
    <dbReference type="NCBI Taxonomy" id="6956"/>
    <lineage>
        <taxon>Eukaryota</taxon>
        <taxon>Metazoa</taxon>
        <taxon>Ecdysozoa</taxon>
        <taxon>Arthropoda</taxon>
        <taxon>Chelicerata</taxon>
        <taxon>Arachnida</taxon>
        <taxon>Acari</taxon>
        <taxon>Acariformes</taxon>
        <taxon>Sarcoptiformes</taxon>
        <taxon>Astigmata</taxon>
        <taxon>Psoroptidia</taxon>
        <taxon>Analgoidea</taxon>
        <taxon>Pyroglyphidae</taxon>
        <taxon>Dermatophagoidinae</taxon>
        <taxon>Dermatophagoides</taxon>
    </lineage>
</organism>
<evidence type="ECO:0000259" key="18">
    <source>
        <dbReference type="Pfam" id="PF04928"/>
    </source>
</evidence>
<accession>A0A6P6Y1P8</accession>
<dbReference type="GO" id="GO:0046872">
    <property type="term" value="F:metal ion binding"/>
    <property type="evidence" value="ECO:0007669"/>
    <property type="project" value="UniProtKB-KW"/>
</dbReference>
<dbReference type="InterPro" id="IPR011068">
    <property type="entry name" value="NuclTrfase_I-like_C"/>
</dbReference>
<dbReference type="Pfam" id="PF10251">
    <property type="entry name" value="PEN-2"/>
    <property type="match status" value="1"/>
</dbReference>
<feature type="binding site" evidence="13">
    <location>
        <position position="220"/>
    </location>
    <ligand>
        <name>ATP</name>
        <dbReference type="ChEBI" id="CHEBI:30616"/>
    </ligand>
</feature>
<comment type="cofactor">
    <cofactor evidence="1">
        <name>Mn(2+)</name>
        <dbReference type="ChEBI" id="CHEBI:29035"/>
    </cofactor>
</comment>
<keyword evidence="20" id="KW-1185">Reference proteome</keyword>
<dbReference type="GO" id="GO:1990817">
    <property type="term" value="F:poly(A) RNA polymerase activity"/>
    <property type="evidence" value="ECO:0007669"/>
    <property type="project" value="UniProtKB-UniRule"/>
</dbReference>
<evidence type="ECO:0000256" key="10">
    <source>
        <dbReference type="ARBA" id="ARBA00023242"/>
    </source>
</evidence>
<feature type="binding site" evidence="13">
    <location>
        <begin position="153"/>
        <end position="155"/>
    </location>
    <ligand>
        <name>ATP</name>
        <dbReference type="ChEBI" id="CHEBI:30616"/>
    </ligand>
</feature>
<dbReference type="FunFam" id="3.30.460.10:FF:000002">
    <property type="entry name" value="Poly(A) polymerase alpha, putative"/>
    <property type="match status" value="1"/>
</dbReference>
<comment type="subcellular location">
    <subcellularLocation>
        <location evidence="2 12">Nucleus</location>
    </subcellularLocation>
</comment>
<evidence type="ECO:0000256" key="6">
    <source>
        <dbReference type="ARBA" id="ARBA00022723"/>
    </source>
</evidence>
<evidence type="ECO:0000256" key="2">
    <source>
        <dbReference type="ARBA" id="ARBA00004123"/>
    </source>
</evidence>
<feature type="binding site" evidence="13">
    <location>
        <position position="162"/>
    </location>
    <ligand>
        <name>ATP</name>
        <dbReference type="ChEBI" id="CHEBI:30616"/>
    </ligand>
</feature>
<feature type="binding site" evidence="13">
    <location>
        <begin position="166"/>
        <end position="168"/>
    </location>
    <ligand>
        <name>ATP</name>
        <dbReference type="ChEBI" id="CHEBI:30616"/>
    </ligand>
</feature>
<keyword evidence="8 12" id="KW-0067">ATP-binding</keyword>
<evidence type="ECO:0000256" key="8">
    <source>
        <dbReference type="ARBA" id="ARBA00022840"/>
    </source>
</evidence>
<feature type="transmembrane region" description="Helical" evidence="16">
    <location>
        <begin position="20"/>
        <end position="42"/>
    </location>
</feature>
<dbReference type="InterPro" id="IPR007012">
    <property type="entry name" value="PolA_pol_cen_dom"/>
</dbReference>
<dbReference type="Pfam" id="PF04928">
    <property type="entry name" value="PAP_central"/>
    <property type="match status" value="1"/>
</dbReference>
<comment type="function">
    <text evidence="12">Polymerase that creates the 3'-poly(A) tail of mRNA's.</text>
</comment>
<feature type="compositionally biased region" description="Low complexity" evidence="15">
    <location>
        <begin position="656"/>
        <end position="667"/>
    </location>
</feature>
<dbReference type="RefSeq" id="XP_027199185.1">
    <property type="nucleotide sequence ID" value="XM_027343384.1"/>
</dbReference>
<sequence length="680" mass="78258">MELARMSNQDRLKLCRRYFFIGFFGLPFLWMINTVWFGMFIYKYDSYQEQRRQQQQQRSNRTNRQPNNPPRPNLGVTEPISKSMPKESDIAATKALEECLRKYQLVESEEELNKRCLILSQLNKTLKEWVKDISARKLPQHMADQMNGKIFTFGSYRLGVHTRDADIDTLIVVPRHIERVDFFATFPNHLKKIPKCEYVRSVEEAFVPVMKTKIDGIELDILFSRLALKNISEDQDLRDGTLLKNLDEKSVRSLNGCRVTDDILLLVPNHESFRLALRAVKFWAKRRGIYSNVLGYLGGVSWAMLVARTCQLYPNASASTLLQKFFLVFRQWPWPKPVLLRLNSDDFVNLGFPVWDPRENASDRFHLMPIITPSYPQQNSTFNVTNSTREILKEEFHLASSMADEIISGNLQWDCLFEPVAFFQKYRHYIAIIVSTQAEWTGLVESKIRILVQNLERHRPIEIAHVFPKSYNRKIPDSEESATKLSESENESANANNGNNMNNDQNSNNDVNMDKISCSNNEFEMSKNDDSLGCDKKFGNGNDSPNQNGDIAVPTATTTTTTSADNPDCQDSNKNDVKMKEQKIWFIGLRFRKNEESNVDLTQDTRIFVETIFNAAAAFFSDDMLIDIKHVKKRDLVNYLPPDEANTIVVSKKSKSSSSSNLGSTPSSEKKKRKIEHCKS</sequence>
<feature type="binding site" evidence="13">
    <location>
        <begin position="299"/>
        <end position="300"/>
    </location>
    <ligand>
        <name>ATP</name>
        <dbReference type="ChEBI" id="CHEBI:30616"/>
    </ligand>
</feature>
<dbReference type="GO" id="GO:0005634">
    <property type="term" value="C:nucleus"/>
    <property type="evidence" value="ECO:0007669"/>
    <property type="project" value="UniProtKB-SubCell"/>
</dbReference>
<feature type="compositionally biased region" description="Low complexity" evidence="15">
    <location>
        <begin position="491"/>
        <end position="511"/>
    </location>
</feature>
<evidence type="ECO:0000256" key="4">
    <source>
        <dbReference type="ARBA" id="ARBA00022664"/>
    </source>
</evidence>
<feature type="compositionally biased region" description="Low complexity" evidence="15">
    <location>
        <begin position="53"/>
        <end position="66"/>
    </location>
</feature>
<evidence type="ECO:0000256" key="16">
    <source>
        <dbReference type="SAM" id="Phobius"/>
    </source>
</evidence>
<feature type="binding site" evidence="13">
    <location>
        <position position="290"/>
    </location>
    <ligand>
        <name>ATP</name>
        <dbReference type="ChEBI" id="CHEBI:30616"/>
    </ligand>
</feature>
<comment type="similarity">
    <text evidence="3 12">Belongs to the poly(A) polymerase family.</text>
</comment>
<feature type="region of interest" description="Disordered" evidence="15">
    <location>
        <begin position="534"/>
        <end position="575"/>
    </location>
</feature>
<dbReference type="PIRSF" id="PIRSF018425">
    <property type="entry name" value="PolyA_polymerase"/>
    <property type="match status" value="1"/>
</dbReference>
<feature type="binding site" evidence="14">
    <location>
        <position position="166"/>
    </location>
    <ligand>
        <name>Mg(2+)</name>
        <dbReference type="ChEBI" id="CHEBI:18420"/>
        <label>2</label>
        <note>catalytic</note>
    </ligand>
</feature>
<keyword evidence="4 12" id="KW-0507">mRNA processing</keyword>
<dbReference type="InParanoid" id="A0A6P6Y1P8"/>
<gene>
    <name evidence="21" type="primary">LOC113793365</name>
</gene>
<dbReference type="InterPro" id="IPR014492">
    <property type="entry name" value="PolyA_polymerase"/>
</dbReference>
<dbReference type="OrthoDB" id="412748at2759"/>
<evidence type="ECO:0000256" key="1">
    <source>
        <dbReference type="ARBA" id="ARBA00001936"/>
    </source>
</evidence>
<dbReference type="Gene3D" id="3.30.460.10">
    <property type="entry name" value="Beta Polymerase, domain 2"/>
    <property type="match status" value="1"/>
</dbReference>
<reference evidence="21" key="1">
    <citation type="submission" date="2025-08" db="UniProtKB">
        <authorList>
            <consortium name="RefSeq"/>
        </authorList>
    </citation>
    <scope>IDENTIFICATION</scope>
    <source>
        <strain evidence="21">Airmid</strain>
    </source>
</reference>
<dbReference type="InterPro" id="IPR007010">
    <property type="entry name" value="PolA_pol_RNA-bd_dom"/>
</dbReference>
<dbReference type="EC" id="2.7.7.19" evidence="12"/>
<feature type="binding site" evidence="13">
    <location>
        <position position="281"/>
    </location>
    <ligand>
        <name>ATP</name>
        <dbReference type="ChEBI" id="CHEBI:30616"/>
    </ligand>
</feature>